<evidence type="ECO:0000256" key="6">
    <source>
        <dbReference type="ARBA" id="ARBA00022692"/>
    </source>
</evidence>
<dbReference type="GO" id="GO:0008270">
    <property type="term" value="F:zinc ion binding"/>
    <property type="evidence" value="ECO:0007669"/>
    <property type="project" value="UniProtKB-KW"/>
</dbReference>
<dbReference type="AlphaFoldDB" id="A0AAN9XVQ2"/>
<protein>
    <recommendedName>
        <fullName evidence="4">RING-type E3 ubiquitin transferase</fullName>
        <ecNumber evidence="4">2.3.2.27</ecNumber>
    </recommendedName>
</protein>
<dbReference type="Pfam" id="PF13639">
    <property type="entry name" value="zf-RING_2"/>
    <property type="match status" value="1"/>
</dbReference>
<name>A0AAN9XVQ2_PSOTE</name>
<dbReference type="InterPro" id="IPR001841">
    <property type="entry name" value="Znf_RING"/>
</dbReference>
<keyword evidence="6 15" id="KW-0812">Transmembrane</keyword>
<evidence type="ECO:0000256" key="9">
    <source>
        <dbReference type="ARBA" id="ARBA00022786"/>
    </source>
</evidence>
<keyword evidence="5" id="KW-0808">Transferase</keyword>
<feature type="transmembrane region" description="Helical" evidence="15">
    <location>
        <begin position="108"/>
        <end position="129"/>
    </location>
</feature>
<dbReference type="GO" id="GO:0016567">
    <property type="term" value="P:protein ubiquitination"/>
    <property type="evidence" value="ECO:0007669"/>
    <property type="project" value="InterPro"/>
</dbReference>
<evidence type="ECO:0000256" key="2">
    <source>
        <dbReference type="ARBA" id="ARBA00004167"/>
    </source>
</evidence>
<comment type="similarity">
    <text evidence="13">Belongs to the RING-type zinc finger family. ATL subfamily.</text>
</comment>
<accession>A0AAN9XVQ2</accession>
<evidence type="ECO:0000256" key="1">
    <source>
        <dbReference type="ARBA" id="ARBA00000900"/>
    </source>
</evidence>
<evidence type="ECO:0000256" key="14">
    <source>
        <dbReference type="PROSITE-ProRule" id="PRU00175"/>
    </source>
</evidence>
<dbReference type="FunFam" id="3.30.40.10:FF:000233">
    <property type="entry name" value="RING-H2 finger protein ATL54"/>
    <property type="match status" value="1"/>
</dbReference>
<dbReference type="PROSITE" id="PS50089">
    <property type="entry name" value="ZF_RING_2"/>
    <property type="match status" value="1"/>
</dbReference>
<evidence type="ECO:0000256" key="15">
    <source>
        <dbReference type="SAM" id="Phobius"/>
    </source>
</evidence>
<dbReference type="Proteomes" id="UP001386955">
    <property type="component" value="Unassembled WGS sequence"/>
</dbReference>
<evidence type="ECO:0000256" key="12">
    <source>
        <dbReference type="ARBA" id="ARBA00023136"/>
    </source>
</evidence>
<keyword evidence="9" id="KW-0833">Ubl conjugation pathway</keyword>
<keyword evidence="11 15" id="KW-1133">Transmembrane helix</keyword>
<evidence type="ECO:0000256" key="11">
    <source>
        <dbReference type="ARBA" id="ARBA00022989"/>
    </source>
</evidence>
<evidence type="ECO:0000313" key="18">
    <source>
        <dbReference type="Proteomes" id="UP001386955"/>
    </source>
</evidence>
<dbReference type="PANTHER" id="PTHR46913:SF19">
    <property type="entry name" value="RING-TYPE E3 UBIQUITIN TRANSFERASE"/>
    <property type="match status" value="1"/>
</dbReference>
<dbReference type="SUPFAM" id="SSF57850">
    <property type="entry name" value="RING/U-box"/>
    <property type="match status" value="1"/>
</dbReference>
<evidence type="ECO:0000256" key="8">
    <source>
        <dbReference type="ARBA" id="ARBA00022771"/>
    </source>
</evidence>
<keyword evidence="10" id="KW-0862">Zinc</keyword>
<dbReference type="InterPro" id="IPR044600">
    <property type="entry name" value="ATL1/ATL16-like"/>
</dbReference>
<evidence type="ECO:0000313" key="17">
    <source>
        <dbReference type="EMBL" id="KAK7412140.1"/>
    </source>
</evidence>
<sequence>MIICIYYLHPCLSLNCDVDLRSSLFPFTPVSEMDLHRDTKLTPCPEICGSICHGKDLEPCSRDCKVCLKICLTNPRYLYYYYSPPSLPPFHLDDDATDQGSNHKISTYLFLALVLLTAAFFVVSCRAMYTRFSSRRRVSSRHHHHHHDDHHHDEEHVPVVDHPIWYIRTLGLQQSIINAITVCKYKKGEGLIEGTDCAVCLSEFLEDDNLRLLPKCHHAFHLPCIDTWLRSHTNCPMCRAPIVADLPTATLDSNFVHSISLESSASHSELLNYHRAEEGGQLQVEDGLRPCETETPLEEVASIRPTRSVSLDSFSVANISLALATVESNGNSKRVLEGVDDDSAASKGFIGSDFPTTSSGSSSFRLTRYLQGVPSSSMKRSQSYNGKYLLSWYARSQRKPNAPLTSF</sequence>
<organism evidence="17 18">
    <name type="scientific">Psophocarpus tetragonolobus</name>
    <name type="common">Winged bean</name>
    <name type="synonym">Dolichos tetragonolobus</name>
    <dbReference type="NCBI Taxonomy" id="3891"/>
    <lineage>
        <taxon>Eukaryota</taxon>
        <taxon>Viridiplantae</taxon>
        <taxon>Streptophyta</taxon>
        <taxon>Embryophyta</taxon>
        <taxon>Tracheophyta</taxon>
        <taxon>Spermatophyta</taxon>
        <taxon>Magnoliopsida</taxon>
        <taxon>eudicotyledons</taxon>
        <taxon>Gunneridae</taxon>
        <taxon>Pentapetalae</taxon>
        <taxon>rosids</taxon>
        <taxon>fabids</taxon>
        <taxon>Fabales</taxon>
        <taxon>Fabaceae</taxon>
        <taxon>Papilionoideae</taxon>
        <taxon>50 kb inversion clade</taxon>
        <taxon>NPAAA clade</taxon>
        <taxon>indigoferoid/millettioid clade</taxon>
        <taxon>Phaseoleae</taxon>
        <taxon>Psophocarpus</taxon>
    </lineage>
</organism>
<comment type="pathway">
    <text evidence="3">Protein modification; protein ubiquitination.</text>
</comment>
<dbReference type="PANTHER" id="PTHR46913">
    <property type="entry name" value="RING-H2 FINGER PROTEIN ATL16"/>
    <property type="match status" value="1"/>
</dbReference>
<evidence type="ECO:0000256" key="5">
    <source>
        <dbReference type="ARBA" id="ARBA00022679"/>
    </source>
</evidence>
<dbReference type="EMBL" id="JAYMYS010000001">
    <property type="protein sequence ID" value="KAK7412140.1"/>
    <property type="molecule type" value="Genomic_DNA"/>
</dbReference>
<keyword evidence="7" id="KW-0479">Metal-binding</keyword>
<dbReference type="SMART" id="SM00184">
    <property type="entry name" value="RING"/>
    <property type="match status" value="1"/>
</dbReference>
<dbReference type="CDD" id="cd16461">
    <property type="entry name" value="RING-H2_EL5-like"/>
    <property type="match status" value="1"/>
</dbReference>
<dbReference type="GO" id="GO:0016020">
    <property type="term" value="C:membrane"/>
    <property type="evidence" value="ECO:0007669"/>
    <property type="project" value="UniProtKB-SubCell"/>
</dbReference>
<comment type="catalytic activity">
    <reaction evidence="1">
        <text>S-ubiquitinyl-[E2 ubiquitin-conjugating enzyme]-L-cysteine + [acceptor protein]-L-lysine = [E2 ubiquitin-conjugating enzyme]-L-cysteine + N(6)-ubiquitinyl-[acceptor protein]-L-lysine.</text>
        <dbReference type="EC" id="2.3.2.27"/>
    </reaction>
</comment>
<keyword evidence="12 15" id="KW-0472">Membrane</keyword>
<feature type="domain" description="RING-type" evidence="16">
    <location>
        <begin position="197"/>
        <end position="239"/>
    </location>
</feature>
<gene>
    <name evidence="17" type="ORF">VNO78_03588</name>
</gene>
<dbReference type="GO" id="GO:0061630">
    <property type="term" value="F:ubiquitin protein ligase activity"/>
    <property type="evidence" value="ECO:0007669"/>
    <property type="project" value="UniProtKB-EC"/>
</dbReference>
<dbReference type="SMART" id="SM01197">
    <property type="entry name" value="FANCL_C"/>
    <property type="match status" value="1"/>
</dbReference>
<evidence type="ECO:0000256" key="7">
    <source>
        <dbReference type="ARBA" id="ARBA00022723"/>
    </source>
</evidence>
<comment type="caution">
    <text evidence="17">The sequence shown here is derived from an EMBL/GenBank/DDBJ whole genome shotgun (WGS) entry which is preliminary data.</text>
</comment>
<keyword evidence="18" id="KW-1185">Reference proteome</keyword>
<evidence type="ECO:0000256" key="4">
    <source>
        <dbReference type="ARBA" id="ARBA00012483"/>
    </source>
</evidence>
<reference evidence="17 18" key="1">
    <citation type="submission" date="2024-01" db="EMBL/GenBank/DDBJ databases">
        <title>The genomes of 5 underutilized Papilionoideae crops provide insights into root nodulation and disease resistanc.</title>
        <authorList>
            <person name="Jiang F."/>
        </authorList>
    </citation>
    <scope>NUCLEOTIDE SEQUENCE [LARGE SCALE GENOMIC DNA]</scope>
    <source>
        <strain evidence="17">DUOXIRENSHENG_FW03</strain>
        <tissue evidence="17">Leaves</tissue>
    </source>
</reference>
<dbReference type="Gene3D" id="3.30.40.10">
    <property type="entry name" value="Zinc/RING finger domain, C3HC4 (zinc finger)"/>
    <property type="match status" value="1"/>
</dbReference>
<proteinExistence type="inferred from homology"/>
<dbReference type="InterPro" id="IPR013083">
    <property type="entry name" value="Znf_RING/FYVE/PHD"/>
</dbReference>
<dbReference type="EC" id="2.3.2.27" evidence="4"/>
<evidence type="ECO:0000256" key="13">
    <source>
        <dbReference type="ARBA" id="ARBA00024209"/>
    </source>
</evidence>
<comment type="subcellular location">
    <subcellularLocation>
        <location evidence="2">Membrane</location>
        <topology evidence="2">Single-pass membrane protein</topology>
    </subcellularLocation>
</comment>
<keyword evidence="8 14" id="KW-0863">Zinc-finger</keyword>
<evidence type="ECO:0000256" key="3">
    <source>
        <dbReference type="ARBA" id="ARBA00004906"/>
    </source>
</evidence>
<evidence type="ECO:0000259" key="16">
    <source>
        <dbReference type="PROSITE" id="PS50089"/>
    </source>
</evidence>
<evidence type="ECO:0000256" key="10">
    <source>
        <dbReference type="ARBA" id="ARBA00022833"/>
    </source>
</evidence>